<accession>A0ABR7J2J8</accession>
<keyword evidence="3" id="KW-1185">Reference proteome</keyword>
<evidence type="ECO:0000313" key="3">
    <source>
        <dbReference type="Proteomes" id="UP000605990"/>
    </source>
</evidence>
<comment type="caution">
    <text evidence="2">The sequence shown here is derived from an EMBL/GenBank/DDBJ whole genome shotgun (WGS) entry which is preliminary data.</text>
</comment>
<proteinExistence type="predicted"/>
<feature type="domain" description="PKD-like" evidence="1">
    <location>
        <begin position="707"/>
        <end position="788"/>
    </location>
</feature>
<dbReference type="Pfam" id="PF19406">
    <property type="entry name" value="PKD_5"/>
    <property type="match status" value="2"/>
</dbReference>
<dbReference type="Gene3D" id="2.60.40.10">
    <property type="entry name" value="Immunoglobulins"/>
    <property type="match status" value="1"/>
</dbReference>
<feature type="domain" description="PKD-like" evidence="1">
    <location>
        <begin position="902"/>
        <end position="989"/>
    </location>
</feature>
<sequence length="1168" mass="115898">VNGINTVSAASITPTLCVNTALTAITHSTTSATGIGAPTGLPAGVSASWAGDVITITGTPSATGTFNYTIPLTGGCGAFNATGTITVTPDNTVTAASVTPTLCVNTVLAPFTHTTTGATGIGAATGLPAGVTASWATNTITISGTPSATGTFNYTIPLTGGCGAVNATGTITVNQNNTVAAASSTPTLCVNTLLTPITHATTGATGIGVATGLPAGLIATWTAPGTIEISGTPSATGTFNYTIPLTGGCGTFSATGTIMVNPNNTVTAASSTPTLCVNTVLAAITHTTTGATGIGAATGLPAGVTASWATNTITITGTPSATGIFNYSIPLTGGCGGVATGTITVTPNNTVTAGTTTTLCVNTLLTPTITHTTTGATGIGAATGLPAGVTASWATNTITLSGTPSATGTFNYTIPLTGGCGTINATGTITVNPNNTVSAASSTPTLCVNTALTAITHTTTGATGIGTGTGLPAGVTASWSAGTLTISGAPSAAGTFNYTIPLTGGCGTYNAIGTITVIPSNTVTAGSTSTLCVNTTLTPIIHTTTGATGIGAPTNLPTGVTASWSGNMITITGTPTATGTFNYTIPLTGGCGAVNATGTIIVNPAPANISISGGTTICSGGTTNLTVTATPGTVITWTATPGTSSSFTVVTGSYVIPVSPAVNTTYTLTSANLNGCVIPVVAGPTTMATVNVSATPQFITQVPDIIICNGGTLNIASQLTSTVPGATFIWSATTSNVSTAVISGDQTNIDQIVNLMNTFQNGSVNIEVKPQIGTCSGASQQILVTVNTIPVITSTVASQTTICNNEFVTLTSNSNPAATLYNWQVNAAGTSGVQIVGGATSGTSTNGIVSNLQLALTNPLVAGTISFSFTPANGTCTGATIVNAVTINVNPIPGTPIGLPVDEICSGETTNLTISSFPNITGTTLVWTVIDSQNVTGFANGTGTAPFTINDVLINNSNIQGHVTYSVTSKLGNCNGGTTEYTVLVNPLPKPNLVDGHICVNQATGVTYQGYILDTQLSDPDFTYDWYMLNTATNIYDALPSANGPTYEATLPGTYQVIVTNTVTNCVAPADQAIVGTIYPATAFSAVVTDAFTDNATITVTVNPVGTGNLIYSLDGGAWQSSNVFTGVQAGQHEIMVEDVEGCTNLSQPITVIDYPKYFTPNGDGIHD</sequence>
<feature type="non-terminal residue" evidence="2">
    <location>
        <position position="1168"/>
    </location>
</feature>
<dbReference type="InterPro" id="IPR045828">
    <property type="entry name" value="PKD_Bacteroidetes"/>
</dbReference>
<name>A0ABR7J2J8_9FLAO</name>
<evidence type="ECO:0000313" key="2">
    <source>
        <dbReference type="EMBL" id="MBC5836276.1"/>
    </source>
</evidence>
<organism evidence="2 3">
    <name type="scientific">Flavobacterium bernardetii</name>
    <dbReference type="NCBI Taxonomy" id="2813823"/>
    <lineage>
        <taxon>Bacteria</taxon>
        <taxon>Pseudomonadati</taxon>
        <taxon>Bacteroidota</taxon>
        <taxon>Flavobacteriia</taxon>
        <taxon>Flavobacteriales</taxon>
        <taxon>Flavobacteriaceae</taxon>
        <taxon>Flavobacterium</taxon>
    </lineage>
</organism>
<dbReference type="InterPro" id="IPR013783">
    <property type="entry name" value="Ig-like_fold"/>
</dbReference>
<feature type="non-terminal residue" evidence="2">
    <location>
        <position position="1"/>
    </location>
</feature>
<dbReference type="Proteomes" id="UP000605990">
    <property type="component" value="Unassembled WGS sequence"/>
</dbReference>
<protein>
    <recommendedName>
        <fullName evidence="1">PKD-like domain-containing protein</fullName>
    </recommendedName>
</protein>
<dbReference type="EMBL" id="JACRUN010000024">
    <property type="protein sequence ID" value="MBC5836276.1"/>
    <property type="molecule type" value="Genomic_DNA"/>
</dbReference>
<gene>
    <name evidence="2" type="ORF">H8R27_15400</name>
</gene>
<evidence type="ECO:0000259" key="1">
    <source>
        <dbReference type="Pfam" id="PF19406"/>
    </source>
</evidence>
<dbReference type="RefSeq" id="WP_317167495.1">
    <property type="nucleotide sequence ID" value="NZ_JAANOQ010000024.1"/>
</dbReference>
<reference evidence="2 3" key="1">
    <citation type="submission" date="2020-08" db="EMBL/GenBank/DDBJ databases">
        <title>Description of novel Flavobacterium F-408 isolate.</title>
        <authorList>
            <person name="Saticioglu I.B."/>
            <person name="Duman M."/>
            <person name="Altun S."/>
        </authorList>
    </citation>
    <scope>NUCLEOTIDE SEQUENCE [LARGE SCALE GENOMIC DNA]</scope>
    <source>
        <strain evidence="2 3">F-408</strain>
    </source>
</reference>